<evidence type="ECO:0000256" key="1">
    <source>
        <dbReference type="SAM" id="MobiDB-lite"/>
    </source>
</evidence>
<organism evidence="4 5">
    <name type="scientific">Aspergillus tanneri</name>
    <dbReference type="NCBI Taxonomy" id="1220188"/>
    <lineage>
        <taxon>Eukaryota</taxon>
        <taxon>Fungi</taxon>
        <taxon>Dikarya</taxon>
        <taxon>Ascomycota</taxon>
        <taxon>Pezizomycotina</taxon>
        <taxon>Eurotiomycetes</taxon>
        <taxon>Eurotiomycetidae</taxon>
        <taxon>Eurotiales</taxon>
        <taxon>Aspergillaceae</taxon>
        <taxon>Aspergillus</taxon>
        <taxon>Aspergillus subgen. Circumdati</taxon>
    </lineage>
</organism>
<evidence type="ECO:0000313" key="4">
    <source>
        <dbReference type="EMBL" id="THC93736.1"/>
    </source>
</evidence>
<dbReference type="EMBL" id="QUQM01000002">
    <property type="protein sequence ID" value="KAA8651270.1"/>
    <property type="molecule type" value="Genomic_DNA"/>
</dbReference>
<dbReference type="AlphaFoldDB" id="A0A4S3JEK4"/>
<evidence type="ECO:0000313" key="5">
    <source>
        <dbReference type="Proteomes" id="UP000308092"/>
    </source>
</evidence>
<protein>
    <submittedName>
        <fullName evidence="4">Uncharacterized protein</fullName>
    </submittedName>
</protein>
<dbReference type="VEuPathDB" id="FungiDB:EYZ11_006776"/>
<feature type="chain" id="PRO_5036122110" evidence="2">
    <location>
        <begin position="19"/>
        <end position="346"/>
    </location>
</feature>
<keyword evidence="5" id="KW-1185">Reference proteome</keyword>
<reference evidence="3 6" key="2">
    <citation type="submission" date="2019-08" db="EMBL/GenBank/DDBJ databases">
        <title>The genome sequence of a newly discovered highly antifungal drug resistant Aspergillus species, Aspergillus tanneri NIH 1004.</title>
        <authorList>
            <person name="Mounaud S."/>
            <person name="Singh I."/>
            <person name="Joardar V."/>
            <person name="Pakala S."/>
            <person name="Pakala S."/>
            <person name="Venepally P."/>
            <person name="Chung J.K."/>
            <person name="Losada L."/>
            <person name="Nierman W.C."/>
        </authorList>
    </citation>
    <scope>NUCLEOTIDE SEQUENCE [LARGE SCALE GENOMIC DNA]</scope>
    <source>
        <strain evidence="3 6">NIH1004</strain>
    </source>
</reference>
<dbReference type="OrthoDB" id="4479320at2759"/>
<evidence type="ECO:0000256" key="2">
    <source>
        <dbReference type="SAM" id="SignalP"/>
    </source>
</evidence>
<sequence length="346" mass="36920">MPSHTLIFAAMLAAVSQAINLTPHSDAKCSNATRMVAGFHEDSMENLTYIESRGISDTMANAKWYENADFPDAETDGSSYSIWWRVDQRDPSCRVSLFTDYTQGSYGSVPGVKVAGNQILNVGETGCFYSSIPAKQVLGATFCCGTGDCEAMSMGNSALKRRDAEDQAPAELERRDSDWDGSGCTAVDVSEPFMNAGKQQIIGSTQMCNSDSGCTFRIDGSVTSGTTLSSSSSQTVTNGFDASLSVSVGEDFIIKSEVSTTVGYNWAKAVSKETGSSITNSTTFTVSNSLTQKPGTRAFLTFTPSYSCVSAKLDCGGPTLSDDVWQCDPVHVDNSIQGDFVVVYTN</sequence>
<evidence type="ECO:0000313" key="6">
    <source>
        <dbReference type="Proteomes" id="UP000324241"/>
    </source>
</evidence>
<dbReference type="RefSeq" id="XP_033430631.1">
    <property type="nucleotide sequence ID" value="XM_033564874.1"/>
</dbReference>
<dbReference type="EMBL" id="SOSA01000247">
    <property type="protein sequence ID" value="THC93736.1"/>
    <property type="molecule type" value="Genomic_DNA"/>
</dbReference>
<name>A0A4S3JEK4_9EURO</name>
<comment type="caution">
    <text evidence="4">The sequence shown here is derived from an EMBL/GenBank/DDBJ whole genome shotgun (WGS) entry which is preliminary data.</text>
</comment>
<feature type="signal peptide" evidence="2">
    <location>
        <begin position="1"/>
        <end position="18"/>
    </location>
</feature>
<reference evidence="4 5" key="1">
    <citation type="submission" date="2019-03" db="EMBL/GenBank/DDBJ databases">
        <title>The genome sequence of a newly discovered highly antifungal drug resistant Aspergillus species, Aspergillus tanneri NIH 1004.</title>
        <authorList>
            <person name="Mounaud S."/>
            <person name="Singh I."/>
            <person name="Joardar V."/>
            <person name="Pakala S."/>
            <person name="Pakala S."/>
            <person name="Venepally P."/>
            <person name="Hoover J."/>
            <person name="Nierman W."/>
            <person name="Chung J."/>
            <person name="Losada L."/>
        </authorList>
    </citation>
    <scope>NUCLEOTIDE SEQUENCE [LARGE SCALE GENOMIC DNA]</scope>
    <source>
        <strain evidence="4 5">NIH1004</strain>
    </source>
</reference>
<keyword evidence="2" id="KW-0732">Signal</keyword>
<dbReference type="Proteomes" id="UP000324241">
    <property type="component" value="Unassembled WGS sequence"/>
</dbReference>
<evidence type="ECO:0000313" key="3">
    <source>
        <dbReference type="EMBL" id="KAA8651270.1"/>
    </source>
</evidence>
<proteinExistence type="predicted"/>
<feature type="compositionally biased region" description="Basic and acidic residues" evidence="1">
    <location>
        <begin position="160"/>
        <end position="178"/>
    </location>
</feature>
<dbReference type="Proteomes" id="UP000308092">
    <property type="component" value="Unassembled WGS sequence"/>
</dbReference>
<accession>A0A4S3JEK4</accession>
<dbReference type="GeneID" id="54322853"/>
<gene>
    <name evidence="3" type="ORF">ATNIH1004_000151</name>
    <name evidence="4" type="ORF">EYZ11_006776</name>
</gene>
<feature type="region of interest" description="Disordered" evidence="1">
    <location>
        <begin position="160"/>
        <end position="182"/>
    </location>
</feature>